<dbReference type="Pfam" id="PF13087">
    <property type="entry name" value="AAA_12"/>
    <property type="match status" value="1"/>
</dbReference>
<dbReference type="PROSITE" id="PS51981">
    <property type="entry name" value="ZF_RZ"/>
    <property type="match status" value="1"/>
</dbReference>
<dbReference type="Proteomes" id="UP000663868">
    <property type="component" value="Unassembled WGS sequence"/>
</dbReference>
<evidence type="ECO:0000256" key="4">
    <source>
        <dbReference type="ARBA" id="ARBA00022737"/>
    </source>
</evidence>
<dbReference type="InterPro" id="IPR047187">
    <property type="entry name" value="SF1_C_Upf1"/>
</dbReference>
<dbReference type="InterPro" id="IPR027417">
    <property type="entry name" value="P-loop_NTPase"/>
</dbReference>
<dbReference type="PANTHER" id="PTHR10887">
    <property type="entry name" value="DNA2/NAM7 HELICASE FAMILY"/>
    <property type="match status" value="1"/>
</dbReference>
<evidence type="ECO:0000256" key="7">
    <source>
        <dbReference type="ARBA" id="ARBA00022859"/>
    </source>
</evidence>
<feature type="region of interest" description="Disordered" evidence="9">
    <location>
        <begin position="1"/>
        <end position="82"/>
    </location>
</feature>
<dbReference type="GO" id="GO:0031048">
    <property type="term" value="P:regulatory ncRNA-mediated heterochromatin formation"/>
    <property type="evidence" value="ECO:0007669"/>
    <property type="project" value="TreeGrafter"/>
</dbReference>
<accession>A0A819MFA8</accession>
<dbReference type="GO" id="GO:0031380">
    <property type="term" value="C:nuclear RNA-directed RNA polymerase complex"/>
    <property type="evidence" value="ECO:0007669"/>
    <property type="project" value="TreeGrafter"/>
</dbReference>
<dbReference type="SUPFAM" id="SSF52540">
    <property type="entry name" value="P-loop containing nucleoside triphosphate hydrolases"/>
    <property type="match status" value="1"/>
</dbReference>
<evidence type="ECO:0000256" key="5">
    <source>
        <dbReference type="ARBA" id="ARBA00022771"/>
    </source>
</evidence>
<organism evidence="11 12">
    <name type="scientific">Adineta steineri</name>
    <dbReference type="NCBI Taxonomy" id="433720"/>
    <lineage>
        <taxon>Eukaryota</taxon>
        <taxon>Metazoa</taxon>
        <taxon>Spiralia</taxon>
        <taxon>Gnathifera</taxon>
        <taxon>Rotifera</taxon>
        <taxon>Eurotatoria</taxon>
        <taxon>Bdelloidea</taxon>
        <taxon>Adinetida</taxon>
        <taxon>Adinetidae</taxon>
        <taxon>Adineta</taxon>
    </lineage>
</organism>
<comment type="caution">
    <text evidence="11">The sequence shown here is derived from an EMBL/GenBank/DDBJ whole genome shotgun (WGS) entry which is preliminary data.</text>
</comment>
<evidence type="ECO:0000313" key="12">
    <source>
        <dbReference type="Proteomes" id="UP000663868"/>
    </source>
</evidence>
<dbReference type="Pfam" id="PF13086">
    <property type="entry name" value="AAA_11"/>
    <property type="match status" value="1"/>
</dbReference>
<dbReference type="InterPro" id="IPR041679">
    <property type="entry name" value="DNA2/NAM7-like_C"/>
</dbReference>
<keyword evidence="7" id="KW-0391">Immunity</keyword>
<dbReference type="Pfam" id="PF20173">
    <property type="entry name" value="ZnF_RZ-type"/>
    <property type="match status" value="1"/>
</dbReference>
<evidence type="ECO:0000256" key="1">
    <source>
        <dbReference type="ARBA" id="ARBA00004496"/>
    </source>
</evidence>
<keyword evidence="3" id="KW-0479">Metal-binding</keyword>
<keyword evidence="8" id="KW-0175">Coiled coil</keyword>
<keyword evidence="2" id="KW-0963">Cytoplasm</keyword>
<dbReference type="SMART" id="SM00438">
    <property type="entry name" value="ZnF_NFX"/>
    <property type="match status" value="5"/>
</dbReference>
<feature type="domain" description="RZ-type" evidence="10">
    <location>
        <begin position="1775"/>
        <end position="1855"/>
    </location>
</feature>
<dbReference type="PANTHER" id="PTHR10887:SF341">
    <property type="entry name" value="NFX1-TYPE ZINC FINGER-CONTAINING PROTEIN 1"/>
    <property type="match status" value="1"/>
</dbReference>
<evidence type="ECO:0000256" key="2">
    <source>
        <dbReference type="ARBA" id="ARBA00022490"/>
    </source>
</evidence>
<feature type="compositionally biased region" description="Low complexity" evidence="9">
    <location>
        <begin position="64"/>
        <end position="82"/>
    </location>
</feature>
<dbReference type="InterPro" id="IPR045055">
    <property type="entry name" value="DNA2/NAM7-like"/>
</dbReference>
<protein>
    <recommendedName>
        <fullName evidence="10">RZ-type domain-containing protein</fullName>
    </recommendedName>
</protein>
<dbReference type="CDD" id="cd18808">
    <property type="entry name" value="SF1_C_Upf1"/>
    <property type="match status" value="1"/>
</dbReference>
<dbReference type="GO" id="GO:0002376">
    <property type="term" value="P:immune system process"/>
    <property type="evidence" value="ECO:0007669"/>
    <property type="project" value="UniProtKB-KW"/>
</dbReference>
<dbReference type="InterPro" id="IPR046439">
    <property type="entry name" value="ZF_RZ_dom"/>
</dbReference>
<dbReference type="InterPro" id="IPR057373">
    <property type="entry name" value="ZNFX1"/>
</dbReference>
<evidence type="ECO:0000256" key="8">
    <source>
        <dbReference type="SAM" id="Coils"/>
    </source>
</evidence>
<dbReference type="FunFam" id="3.40.50.300:FF:001366">
    <property type="entry name" value="ATP binding protein, putative"/>
    <property type="match status" value="1"/>
</dbReference>
<dbReference type="Gene3D" id="3.40.50.300">
    <property type="entry name" value="P-loop containing nucleotide triphosphate hydrolases"/>
    <property type="match status" value="3"/>
</dbReference>
<reference evidence="11" key="1">
    <citation type="submission" date="2021-02" db="EMBL/GenBank/DDBJ databases">
        <authorList>
            <person name="Nowell W R."/>
        </authorList>
    </citation>
    <scope>NUCLEOTIDE SEQUENCE</scope>
</reference>
<feature type="coiled-coil region" evidence="8">
    <location>
        <begin position="779"/>
        <end position="807"/>
    </location>
</feature>
<dbReference type="GO" id="GO:0004386">
    <property type="term" value="F:helicase activity"/>
    <property type="evidence" value="ECO:0007669"/>
    <property type="project" value="InterPro"/>
</dbReference>
<evidence type="ECO:0000256" key="9">
    <source>
        <dbReference type="SAM" id="MobiDB-lite"/>
    </source>
</evidence>
<evidence type="ECO:0000256" key="6">
    <source>
        <dbReference type="ARBA" id="ARBA00022833"/>
    </source>
</evidence>
<dbReference type="EMBL" id="CAJOBB010002555">
    <property type="protein sequence ID" value="CAF3979179.1"/>
    <property type="molecule type" value="Genomic_DNA"/>
</dbReference>
<proteinExistence type="predicted"/>
<dbReference type="GO" id="GO:0008270">
    <property type="term" value="F:zinc ion binding"/>
    <property type="evidence" value="ECO:0007669"/>
    <property type="project" value="UniProtKB-KW"/>
</dbReference>
<evidence type="ECO:0000313" key="11">
    <source>
        <dbReference type="EMBL" id="CAF3979179.1"/>
    </source>
</evidence>
<gene>
    <name evidence="11" type="ORF">KXQ929_LOCUS27236</name>
</gene>
<evidence type="ECO:0000256" key="3">
    <source>
        <dbReference type="ARBA" id="ARBA00022723"/>
    </source>
</evidence>
<name>A0A819MFA8_9BILA</name>
<comment type="subcellular location">
    <subcellularLocation>
        <location evidence="1">Cytoplasm</location>
    </subcellularLocation>
</comment>
<keyword evidence="4" id="KW-0677">Repeat</keyword>
<dbReference type="InterPro" id="IPR000967">
    <property type="entry name" value="Znf_NFX1"/>
</dbReference>
<keyword evidence="6" id="KW-0862">Zinc</keyword>
<dbReference type="Pfam" id="PF25396">
    <property type="entry name" value="ZNFX1"/>
    <property type="match status" value="1"/>
</dbReference>
<evidence type="ECO:0000259" key="10">
    <source>
        <dbReference type="PROSITE" id="PS51981"/>
    </source>
</evidence>
<feature type="compositionally biased region" description="Basic and acidic residues" evidence="9">
    <location>
        <begin position="1"/>
        <end position="17"/>
    </location>
</feature>
<dbReference type="GO" id="GO:0005737">
    <property type="term" value="C:cytoplasm"/>
    <property type="evidence" value="ECO:0007669"/>
    <property type="project" value="UniProtKB-SubCell"/>
</dbReference>
<dbReference type="InterPro" id="IPR041677">
    <property type="entry name" value="DNA2/NAM7_AAA_11"/>
</dbReference>
<keyword evidence="5" id="KW-0863">Zinc-finger</keyword>
<sequence length="1861" mass="215415">MEPRSRRELLSPVHDQRFSNNQRYEASSDSDVIRRQEYSNEEYQNRNKRKRSDSEQRYNHRSSTRVASTSTTRSNVASSSSSYSMLTQMLDKQPNEILAEMIQINFSIKQFLNDKRMETEKDWIVTITKLFERITTCTDTPERLQFVLKQIPNTVYVEGVYNAVRQLDSKTNQLCFGFLQSFLNMSNKFLALLPHLAIDLEKIFERIELAFTKIDLITSEVINTKVILDQVLKRKIEIEQPNQSMQIETMTTTVQLDNDTELDNYRKLSIIPKLEEILYGNRPILQKNIIDGVYNNPEHYLDANFVGPLREGIQQYLSGSQDKNYNVCIYKNVHLYGSKVNSRSVVIYDLSLDRQMALRFSWANCRRLMYGNLLVLSNDNFQTCTFVTIENRDQIEKTFCISVRKLENINLNQNQLNLDEINPSCSLIMIETMTYFEAYRPVLNALQTIAVDQTFPLEPFILKLNNESIPPDYVTSTTTYDFTPLLVEPKSKVEAVFNTDPISFDHIRALLQRLLTKKFHINYKQSDLVPEKYKSVNILDINQWPTSDEVHLNSKQHEALISALTRKVALIQGPPGTGKTYLGVRIVEMLLYNRSVWCPSSEQSTPILLICQTNHALDQFLELIKNRLNLTEGIIRVGSRCKNEAIEPFSLSNARKRVRNNRSMPNDIYHQRQFLLKKKFACDEILKQEDYKIEQSRTIILPFSSFIKHDIINLRHFPSLSAPYEDVFVERAILDWLGLGDEHKNSSEESVFIKNWKQKISELDINSNEEAYRTKTYKNKQFAKNVNRIEQNEEEEEERRRDEIELDDDYFASPIFNESETRNLEKMTSEKILSINNNKKYETHGVIKKHCNRNRIVQLILEHPTTLTDETVQQLPDDILKLTINHRYDLYRYWLLKYQNHCHSSIRNARQEYDKTITELDKHFQNEDYYILKDSLIVAMTTTGAAKHHAILEKLQSKIVIVEEAAAIFEAHIVTALTSKCEHLILIGDHIQLRPTPNVYNLGVKYHLDVSLFERFVRNNFPSVRLNIQHRMRPEISRVMKHFYDDLEDHESVLTERPDIRGVENSVFFISHDHMEMNVDDGSSKRNEFEARYIVELAKYFIKQGYQPNQITILVMYLGQRQCIAKLMGFLKGLRIMVVDNYQGEENDIILLSLVRSNAEKSIGFLKIHNRICVALSRARCGLFVIGNMNFLAEVEGMWKKIVDSLAERNAIGQGLTLSCHQHPEEKFIADTPESFEKRPRGGCNKLCMSRLKCGHQCELLCHNYDIEHMNIVCRKKCIDQLPCGHPCTKNCHHSNPTQHDPCRILVEKTITECGHKIKCRCAETPTVQDCQELILKRLVCNHVVELICSTASSDKKLEVFSCPTSCDAILACGHKCKGTCGQCRSKRLHIPCQEKCTREFICSHVCKASCTANCPPCTRKCETLCVHSKCQKRCCDPCPPCREPCMYKCKHLQCTRLCSEPCNRGPCNKQCNKKLKCGHYCIGICGEPCPKQCRICDKSVVQEILFGTEDEPDACFVSLPDCGHLIEVTALDRVVFDSINNSADSTAIRFPVCPLCKTQIRQCMRYMPVINQVQDLIEQVKKKILGSRSEHELKEKRNCIIRKYKDTRANLKQIEYSQITSLFSKLKSGDFLRHEILILIENILIFIKTIDNLLNKGKKMLTIDVFKDQIHVPLMNILKYILAHEQSRNFAEQQIQDIQSEFERIRCVIIFESFDALLKQQNPIRDLKPNEIDSIETIKKLVRKSGRFRETNKKEFFNEIEKVKHLENIPGLGINERERKAIVTALNMGKGHWYVCPKGHPYVITECGGAMEESNCPECGEQIGGKKHQLVSTNRHFGTMDGSTYASWSDEANANMRPPF</sequence>
<feature type="compositionally biased region" description="Polar residues" evidence="9">
    <location>
        <begin position="18"/>
        <end position="30"/>
    </location>
</feature>